<sequence>MRDSGVEIGWSSLCTLANVYVKARQFEKASLVLKSAEQKLSSCNRLGYFFLITQHASLKNKDEVLRLWEASKAVDGRITCANYMCVLSCLVKLSDLVEAERVFREWEASRGKYDVRVSNVLLGAYVRNGLMDKAESLHLHTMEQGGCPNYKTWEILMEGWVKSQEMEKAVDAMKKAFSMLRDCHWRPSDGIVLAIADYFEKKGDVEHALCYVKTTHDLGFASLPLYKSLLRMHLCSQKPAFDILKMMEKDKIEMDEEAYDLIQAVKEC</sequence>
<comment type="similarity">
    <text evidence="1">Belongs to the PPR family. P subfamily.</text>
</comment>
<evidence type="ECO:0008006" key="6">
    <source>
        <dbReference type="Google" id="ProtNLM"/>
    </source>
</evidence>
<reference evidence="5" key="1">
    <citation type="submission" date="2013-01" db="EMBL/GenBank/DDBJ databases">
        <title>Draft Genome Sequence of a Mulberry Tree, Morus notabilis C.K. Schneid.</title>
        <authorList>
            <person name="He N."/>
            <person name="Zhao S."/>
        </authorList>
    </citation>
    <scope>NUCLEOTIDE SEQUENCE</scope>
</reference>
<dbReference type="SUPFAM" id="SSF81901">
    <property type="entry name" value="HCP-like"/>
    <property type="match status" value="1"/>
</dbReference>
<dbReference type="InterPro" id="IPR011990">
    <property type="entry name" value="TPR-like_helical_dom_sf"/>
</dbReference>
<keyword evidence="2" id="KW-0677">Repeat</keyword>
<evidence type="ECO:0000313" key="5">
    <source>
        <dbReference type="Proteomes" id="UP000030645"/>
    </source>
</evidence>
<evidence type="ECO:0000256" key="3">
    <source>
        <dbReference type="PROSITE-ProRule" id="PRU00708"/>
    </source>
</evidence>
<proteinExistence type="inferred from homology"/>
<dbReference type="Gene3D" id="1.25.40.10">
    <property type="entry name" value="Tetratricopeptide repeat domain"/>
    <property type="match status" value="1"/>
</dbReference>
<dbReference type="AlphaFoldDB" id="W9RIG6"/>
<dbReference type="PANTHER" id="PTHR45717">
    <property type="entry name" value="OS12G0527900 PROTEIN"/>
    <property type="match status" value="1"/>
</dbReference>
<evidence type="ECO:0000313" key="4">
    <source>
        <dbReference type="EMBL" id="EXB75575.1"/>
    </source>
</evidence>
<dbReference type="eggNOG" id="KOG4197">
    <property type="taxonomic scope" value="Eukaryota"/>
</dbReference>
<name>W9RIG6_9ROSA</name>
<dbReference type="GO" id="GO:0005739">
    <property type="term" value="C:mitochondrion"/>
    <property type="evidence" value="ECO:0007669"/>
    <property type="project" value="TreeGrafter"/>
</dbReference>
<dbReference type="Proteomes" id="UP000030645">
    <property type="component" value="Unassembled WGS sequence"/>
</dbReference>
<dbReference type="Pfam" id="PF01535">
    <property type="entry name" value="PPR"/>
    <property type="match status" value="2"/>
</dbReference>
<dbReference type="PANTHER" id="PTHR45717:SF13">
    <property type="entry name" value="OS02G0796400 PROTEIN"/>
    <property type="match status" value="1"/>
</dbReference>
<evidence type="ECO:0000256" key="2">
    <source>
        <dbReference type="ARBA" id="ARBA00022737"/>
    </source>
</evidence>
<protein>
    <recommendedName>
        <fullName evidence="6">Pentatricopeptide repeat-containing protein</fullName>
    </recommendedName>
</protein>
<accession>W9RIG6</accession>
<organism evidence="4 5">
    <name type="scientific">Morus notabilis</name>
    <dbReference type="NCBI Taxonomy" id="981085"/>
    <lineage>
        <taxon>Eukaryota</taxon>
        <taxon>Viridiplantae</taxon>
        <taxon>Streptophyta</taxon>
        <taxon>Embryophyta</taxon>
        <taxon>Tracheophyta</taxon>
        <taxon>Spermatophyta</taxon>
        <taxon>Magnoliopsida</taxon>
        <taxon>eudicotyledons</taxon>
        <taxon>Gunneridae</taxon>
        <taxon>Pentapetalae</taxon>
        <taxon>rosids</taxon>
        <taxon>fabids</taxon>
        <taxon>Rosales</taxon>
        <taxon>Moraceae</taxon>
        <taxon>Moreae</taxon>
        <taxon>Morus</taxon>
    </lineage>
</organism>
<dbReference type="PROSITE" id="PS51375">
    <property type="entry name" value="PPR"/>
    <property type="match status" value="1"/>
</dbReference>
<dbReference type="GO" id="GO:0003729">
    <property type="term" value="F:mRNA binding"/>
    <property type="evidence" value="ECO:0007669"/>
    <property type="project" value="UniProtKB-ARBA"/>
</dbReference>
<evidence type="ECO:0000256" key="1">
    <source>
        <dbReference type="ARBA" id="ARBA00007626"/>
    </source>
</evidence>
<dbReference type="EMBL" id="KE344683">
    <property type="protein sequence ID" value="EXB75575.1"/>
    <property type="molecule type" value="Genomic_DNA"/>
</dbReference>
<dbReference type="STRING" id="981085.W9RIG6"/>
<keyword evidence="5" id="KW-1185">Reference proteome</keyword>
<feature type="repeat" description="PPR" evidence="3">
    <location>
        <begin position="114"/>
        <end position="149"/>
    </location>
</feature>
<dbReference type="InterPro" id="IPR002885">
    <property type="entry name" value="PPR_rpt"/>
</dbReference>
<gene>
    <name evidence="4" type="ORF">L484_026048</name>
</gene>